<dbReference type="Proteomes" id="UP001207742">
    <property type="component" value="Unassembled WGS sequence"/>
</dbReference>
<protein>
    <submittedName>
        <fullName evidence="1">Uncharacterized protein</fullName>
    </submittedName>
</protein>
<name>A0ABT3IRP1_9BACT</name>
<gene>
    <name evidence="1" type="ORF">OL497_22235</name>
</gene>
<reference evidence="1 2" key="1">
    <citation type="submission" date="2022-10" db="EMBL/GenBank/DDBJ databases">
        <title>Chitinophaga nivalis PC15 sp. nov., isolated from Pyeongchang county, South Korea.</title>
        <authorList>
            <person name="Trinh H.N."/>
        </authorList>
    </citation>
    <scope>NUCLEOTIDE SEQUENCE [LARGE SCALE GENOMIC DNA]</scope>
    <source>
        <strain evidence="1 2">PC14</strain>
    </source>
</reference>
<comment type="caution">
    <text evidence="1">The sequence shown here is derived from an EMBL/GenBank/DDBJ whole genome shotgun (WGS) entry which is preliminary data.</text>
</comment>
<proteinExistence type="predicted"/>
<dbReference type="RefSeq" id="WP_264733453.1">
    <property type="nucleotide sequence ID" value="NZ_JAPDNR010000001.1"/>
</dbReference>
<evidence type="ECO:0000313" key="2">
    <source>
        <dbReference type="Proteomes" id="UP001207742"/>
    </source>
</evidence>
<sequence length="128" mass="15485">MRLIGFIKEYEENLGGALFEEIQEASVNDPELINKIIAYLDKGKLVMAWMGYFMDLKTKDYILPHDYRTDGIWIWPSYFPYYLRFYPNYKLDKEFVDYLIEKDFLLETKKKINVRELENELIKKMSQS</sequence>
<keyword evidence="2" id="KW-1185">Reference proteome</keyword>
<accession>A0ABT3IRP1</accession>
<organism evidence="1 2">
    <name type="scientific">Chitinophaga nivalis</name>
    <dbReference type="NCBI Taxonomy" id="2991709"/>
    <lineage>
        <taxon>Bacteria</taxon>
        <taxon>Pseudomonadati</taxon>
        <taxon>Bacteroidota</taxon>
        <taxon>Chitinophagia</taxon>
        <taxon>Chitinophagales</taxon>
        <taxon>Chitinophagaceae</taxon>
        <taxon>Chitinophaga</taxon>
    </lineage>
</organism>
<evidence type="ECO:0000313" key="1">
    <source>
        <dbReference type="EMBL" id="MCW3486638.1"/>
    </source>
</evidence>
<dbReference type="EMBL" id="JAPDNS010000002">
    <property type="protein sequence ID" value="MCW3486638.1"/>
    <property type="molecule type" value="Genomic_DNA"/>
</dbReference>